<dbReference type="Gene3D" id="3.30.160.60">
    <property type="entry name" value="Classic Zinc Finger"/>
    <property type="match status" value="1"/>
</dbReference>
<feature type="compositionally biased region" description="Basic and acidic residues" evidence="1">
    <location>
        <begin position="594"/>
        <end position="610"/>
    </location>
</feature>
<dbReference type="GeneID" id="140007898"/>
<gene>
    <name evidence="3 4 5" type="primary">LOC140007898</name>
</gene>
<sequence length="1412" mass="154427">MLSVENPPRDPSQISQLNSSSDEKASSDKQQPHLVDLLKSDLDDHNKDIHNPTPKFSIRDYVFNTRGKDIKNSWPFSQENLQLCLKHGVTNLLPPFQSSDTLRNPSLESFQVSSFLSEKENTSNSNGEPSGQSDRVVLVDSRNAGCNPKLAEDCSNTNPSGSEGDKEFPSTITSQSCSAIDSVPTNKSPSLESETDILPEVSVAKPEVISSAENTNTQAPAKKCRLIVKLSNIANSSTKEDTAVNNFLVSEAMASKICPVCKTFSSSSNTTLNAHIDQCLSGESTTKRTTNSKVIKHRVKPRKMKSMVEIYVTAAPCTLEELDRRNGTNWATNSILPAQEVSTSVDQKKEGSSPTNLEETPDEGAVYIDANGTKVRILSKSNDPSVFSKVLNGQLLKRSINRDKVHKHLSAKKKKKQNQVQKQRKILKHGKKICPQSHHSSKVNNYQDRNFSEEEGLGKVECVRQWIKAQGEVKFSRPDMIQGWACSKRTGLTKKFNDRDDNQHSGSWDDRDLAVENNQLSLCDSRVKKSFERTEKICENSLPSPSSSKRIDISSSLEHNEDYREQLRKRPGPSSVQSHASHDRKRSKVLPRYPDNKVKQTRSNEHHNQEDLVSLLSKRKIEMSAGVGRNADHPVVDPKVSAKARRFSSLRKKLPTGRKSMPASKFNLKGKCSPSKKFRDGDKIERTCHIESVEGNGVSKIRKSGGGSMVSRKEETMALKISHSESMSYHYDAGDHDSSFKLASLTAGKCGVAESAGKDICHTHAEKFDIEPPSEVASGRTFMDFRNSLDAGFHGLAGSSDAHRDSHRFIEAYKEAPLFEAEAPTTSAEPILNGGPEMFSVAEVPEHMIREDVHVMAEPDSSDGHGNYFTEVDPIPIPGPPGSFLPSPGHMDSEDIQGNSSLTSSRVQSSDDHQELVDHSSDSPVSATSTISNSNLARSDSKSSGKLSVGHPPFLDEMRSGCISAANGDPSLENSSAALKPSDAGIQRVSLDELKVSSSITEKGAFRFSSDQPCCCSRKEGFTQNVSLRSQESQLLRRRSTAAAIVPASGKELAGDIDRSLDSLRSEISSISGLSPRPETAVRSTMGHSLSRVSADSDVKFPNRDDSEPCCPSASNPVLRLMGKNLLVVKKEESISPQIKPCQLSSMISHTNPPFVALSGVSVGNARTDNQRIGHHMVSQSPFYTDQAESRKEVMQHPEMRWSDGLGSHDNMGILHLSPLASHAALSSRGAVRGGFMGTSMHHDYMAGCHLTIEKRQPLNRLDSSITCDVDKFVESPNFRWRSANTTANAIKEIIVIDDTPENEVNSTVATHSEGMIHGMGSCSGGKQIMMASACDSRHASSFHSYQQFEAAATFNESSVDASFWMPPPSPSGVDKSAVKWNWTPEGSNSLHASPLASAAQQRSKLYSSSNF</sequence>
<organism evidence="2 5">
    <name type="scientific">Coffea arabica</name>
    <name type="common">Arabian coffee</name>
    <dbReference type="NCBI Taxonomy" id="13443"/>
    <lineage>
        <taxon>Eukaryota</taxon>
        <taxon>Viridiplantae</taxon>
        <taxon>Streptophyta</taxon>
        <taxon>Embryophyta</taxon>
        <taxon>Tracheophyta</taxon>
        <taxon>Spermatophyta</taxon>
        <taxon>Magnoliopsida</taxon>
        <taxon>eudicotyledons</taxon>
        <taxon>Gunneridae</taxon>
        <taxon>Pentapetalae</taxon>
        <taxon>asterids</taxon>
        <taxon>lamiids</taxon>
        <taxon>Gentianales</taxon>
        <taxon>Rubiaceae</taxon>
        <taxon>Ixoroideae</taxon>
        <taxon>Gardenieae complex</taxon>
        <taxon>Bertiereae - Coffeeae clade</taxon>
        <taxon>Coffeeae</taxon>
        <taxon>Coffea</taxon>
    </lineage>
</organism>
<feature type="region of interest" description="Disordered" evidence="1">
    <location>
        <begin position="1"/>
        <end position="38"/>
    </location>
</feature>
<reference evidence="3 4" key="1">
    <citation type="submission" date="2025-05" db="UniProtKB">
        <authorList>
            <consortium name="RefSeq"/>
        </authorList>
    </citation>
    <scope>IDENTIFICATION</scope>
    <source>
        <tissue evidence="3 4">Leaves</tissue>
    </source>
</reference>
<proteinExistence type="predicted"/>
<dbReference type="RefSeq" id="XP_071907656.1">
    <property type="nucleotide sequence ID" value="XM_072051555.1"/>
</dbReference>
<feature type="compositionally biased region" description="Basic and acidic residues" evidence="1">
    <location>
        <begin position="909"/>
        <end position="921"/>
    </location>
</feature>
<dbReference type="RefSeq" id="XP_071907655.1">
    <property type="nucleotide sequence ID" value="XM_072051554.1"/>
</dbReference>
<feature type="compositionally biased region" description="Polar residues" evidence="1">
    <location>
        <begin position="922"/>
        <end position="946"/>
    </location>
</feature>
<feature type="compositionally biased region" description="Polar residues" evidence="1">
    <location>
        <begin position="170"/>
        <end position="192"/>
    </location>
</feature>
<feature type="region of interest" description="Disordered" evidence="1">
    <location>
        <begin position="857"/>
        <end position="952"/>
    </location>
</feature>
<name>A0ABM4UK42_COFAR</name>
<feature type="compositionally biased region" description="Basic and acidic residues" evidence="1">
    <location>
        <begin position="21"/>
        <end position="38"/>
    </location>
</feature>
<evidence type="ECO:0000313" key="5">
    <source>
        <dbReference type="RefSeq" id="XP_071907656.1"/>
    </source>
</evidence>
<evidence type="ECO:0000313" key="2">
    <source>
        <dbReference type="Proteomes" id="UP001652660"/>
    </source>
</evidence>
<feature type="compositionally biased region" description="Polar residues" evidence="1">
    <location>
        <begin position="896"/>
        <end position="908"/>
    </location>
</feature>
<evidence type="ECO:0000256" key="1">
    <source>
        <dbReference type="SAM" id="MobiDB-lite"/>
    </source>
</evidence>
<feature type="region of interest" description="Disordered" evidence="1">
    <location>
        <begin position="625"/>
        <end position="644"/>
    </location>
</feature>
<keyword evidence="2" id="KW-1185">Reference proteome</keyword>
<feature type="compositionally biased region" description="Polar residues" evidence="1">
    <location>
        <begin position="114"/>
        <end position="133"/>
    </location>
</feature>
<feature type="region of interest" description="Disordered" evidence="1">
    <location>
        <begin position="339"/>
        <end position="360"/>
    </location>
</feature>
<feature type="region of interest" description="Disordered" evidence="1">
    <location>
        <begin position="404"/>
        <end position="444"/>
    </location>
</feature>
<evidence type="ECO:0000313" key="3">
    <source>
        <dbReference type="RefSeq" id="XP_071907654.1"/>
    </source>
</evidence>
<feature type="compositionally biased region" description="Polar residues" evidence="1">
    <location>
        <begin position="1082"/>
        <end position="1094"/>
    </location>
</feature>
<dbReference type="PANTHER" id="PTHR35767">
    <property type="entry name" value="HAPLESS PROTEIN"/>
    <property type="match status" value="1"/>
</dbReference>
<dbReference type="Proteomes" id="UP001652660">
    <property type="component" value="Chromosome 5c"/>
</dbReference>
<feature type="region of interest" description="Disordered" evidence="1">
    <location>
        <begin position="114"/>
        <end position="134"/>
    </location>
</feature>
<feature type="region of interest" description="Disordered" evidence="1">
    <location>
        <begin position="148"/>
        <end position="193"/>
    </location>
</feature>
<evidence type="ECO:0000313" key="4">
    <source>
        <dbReference type="RefSeq" id="XP_071907655.1"/>
    </source>
</evidence>
<feature type="region of interest" description="Disordered" evidence="1">
    <location>
        <begin position="561"/>
        <end position="611"/>
    </location>
</feature>
<dbReference type="RefSeq" id="XP_071907654.1">
    <property type="nucleotide sequence ID" value="XM_072051553.1"/>
</dbReference>
<dbReference type="PANTHER" id="PTHR35767:SF1">
    <property type="entry name" value="HAPLESS PROTEIN"/>
    <property type="match status" value="1"/>
</dbReference>
<feature type="region of interest" description="Disordered" evidence="1">
    <location>
        <begin position="654"/>
        <end position="680"/>
    </location>
</feature>
<evidence type="ECO:0008006" key="6">
    <source>
        <dbReference type="Google" id="ProtNLM"/>
    </source>
</evidence>
<accession>A0ABM4UK42</accession>
<feature type="region of interest" description="Disordered" evidence="1">
    <location>
        <begin position="1070"/>
        <end position="1114"/>
    </location>
</feature>
<protein>
    <recommendedName>
        <fullName evidence="6">Protein EMBRYONIC FLOWER 1-like</fullName>
    </recommendedName>
</protein>
<feature type="compositionally biased region" description="Basic residues" evidence="1">
    <location>
        <begin position="404"/>
        <end position="432"/>
    </location>
</feature>
<feature type="compositionally biased region" description="Basic and acidic residues" evidence="1">
    <location>
        <begin position="1095"/>
        <end position="1107"/>
    </location>
</feature>